<dbReference type="Pfam" id="PF00176">
    <property type="entry name" value="SNF2-rel_dom"/>
    <property type="match status" value="1"/>
</dbReference>
<evidence type="ECO:0000313" key="3">
    <source>
        <dbReference type="Proteomes" id="UP000663866"/>
    </source>
</evidence>
<dbReference type="InterPro" id="IPR000330">
    <property type="entry name" value="SNF2_N"/>
</dbReference>
<sequence length="57" mass="6565">MSALQRVIYNHMQSSGILLTEDKNGKGSNPKALMNTIMQLRKICNHPFMFNELEEKI</sequence>
<evidence type="ECO:0000313" key="2">
    <source>
        <dbReference type="EMBL" id="CAF4687750.1"/>
    </source>
</evidence>
<proteinExistence type="predicted"/>
<protein>
    <recommendedName>
        <fullName evidence="1">SNF2 N-terminal domain-containing protein</fullName>
    </recommendedName>
</protein>
<dbReference type="EMBL" id="CAJOBG010097031">
    <property type="protein sequence ID" value="CAF4687750.1"/>
    <property type="molecule type" value="Genomic_DNA"/>
</dbReference>
<gene>
    <name evidence="2" type="ORF">OVN521_LOCUS47959</name>
</gene>
<feature type="domain" description="SNF2 N-terminal" evidence="1">
    <location>
        <begin position="1"/>
        <end position="49"/>
    </location>
</feature>
<dbReference type="Gene3D" id="3.40.50.300">
    <property type="entry name" value="P-loop containing nucleotide triphosphate hydrolases"/>
    <property type="match status" value="1"/>
</dbReference>
<comment type="caution">
    <text evidence="2">The sequence shown here is derived from an EMBL/GenBank/DDBJ whole genome shotgun (WGS) entry which is preliminary data.</text>
</comment>
<evidence type="ECO:0000259" key="1">
    <source>
        <dbReference type="Pfam" id="PF00176"/>
    </source>
</evidence>
<organism evidence="2 3">
    <name type="scientific">Rotaria magnacalcarata</name>
    <dbReference type="NCBI Taxonomy" id="392030"/>
    <lineage>
        <taxon>Eukaryota</taxon>
        <taxon>Metazoa</taxon>
        <taxon>Spiralia</taxon>
        <taxon>Gnathifera</taxon>
        <taxon>Rotifera</taxon>
        <taxon>Eurotatoria</taxon>
        <taxon>Bdelloidea</taxon>
        <taxon>Philodinida</taxon>
        <taxon>Philodinidae</taxon>
        <taxon>Rotaria</taxon>
    </lineage>
</organism>
<keyword evidence="3" id="KW-1185">Reference proteome</keyword>
<accession>A0A821HMZ4</accession>
<reference evidence="2" key="1">
    <citation type="submission" date="2021-02" db="EMBL/GenBank/DDBJ databases">
        <authorList>
            <person name="Nowell W R."/>
        </authorList>
    </citation>
    <scope>NUCLEOTIDE SEQUENCE</scope>
</reference>
<dbReference type="GO" id="GO:0005524">
    <property type="term" value="F:ATP binding"/>
    <property type="evidence" value="ECO:0007669"/>
    <property type="project" value="InterPro"/>
</dbReference>
<dbReference type="AlphaFoldDB" id="A0A821HMZ4"/>
<dbReference type="Proteomes" id="UP000663866">
    <property type="component" value="Unassembled WGS sequence"/>
</dbReference>
<dbReference type="InterPro" id="IPR027417">
    <property type="entry name" value="P-loop_NTPase"/>
</dbReference>
<name>A0A821HMZ4_9BILA</name>
<feature type="non-terminal residue" evidence="2">
    <location>
        <position position="1"/>
    </location>
</feature>